<dbReference type="RefSeq" id="WP_153452215.1">
    <property type="nucleotide sequence ID" value="NZ_WEGJ01000007.1"/>
</dbReference>
<proteinExistence type="predicted"/>
<dbReference type="EMBL" id="WEGJ01000007">
    <property type="protein sequence ID" value="MQY12612.1"/>
    <property type="molecule type" value="Genomic_DNA"/>
</dbReference>
<comment type="caution">
    <text evidence="2">The sequence shown here is derived from an EMBL/GenBank/DDBJ whole genome shotgun (WGS) entry which is preliminary data.</text>
</comment>
<gene>
    <name evidence="2" type="ORF">SRB5_27480</name>
</gene>
<evidence type="ECO:0000313" key="2">
    <source>
        <dbReference type="EMBL" id="MQY12612.1"/>
    </source>
</evidence>
<feature type="region of interest" description="Disordered" evidence="1">
    <location>
        <begin position="194"/>
        <end position="224"/>
    </location>
</feature>
<reference evidence="2 3" key="1">
    <citation type="submission" date="2019-10" db="EMBL/GenBank/DDBJ databases">
        <title>Streptomyces smaragdinus sp. nov. and Streptomyces fabii sp. nov., isolated from the gut of fungus growing-termite Macrotermes natalensis.</title>
        <authorList>
            <person name="Schwitalla J."/>
            <person name="Benndorf R."/>
            <person name="Martin K."/>
            <person name="De Beer W."/>
            <person name="Kaster A.-K."/>
            <person name="Vollmers J."/>
            <person name="Poulsen M."/>
            <person name="Beemelmanns C."/>
        </authorList>
    </citation>
    <scope>NUCLEOTIDE SEQUENCE [LARGE SCALE GENOMIC DNA]</scope>
    <source>
        <strain evidence="2 3">RB5</strain>
    </source>
</reference>
<organism evidence="2 3">
    <name type="scientific">Streptomyces smaragdinus</name>
    <dbReference type="NCBI Taxonomy" id="2585196"/>
    <lineage>
        <taxon>Bacteria</taxon>
        <taxon>Bacillati</taxon>
        <taxon>Actinomycetota</taxon>
        <taxon>Actinomycetes</taxon>
        <taxon>Kitasatosporales</taxon>
        <taxon>Streptomycetaceae</taxon>
        <taxon>Streptomyces</taxon>
    </lineage>
</organism>
<evidence type="ECO:0000256" key="1">
    <source>
        <dbReference type="SAM" id="MobiDB-lite"/>
    </source>
</evidence>
<evidence type="ECO:0000313" key="3">
    <source>
        <dbReference type="Proteomes" id="UP000466345"/>
    </source>
</evidence>
<keyword evidence="3" id="KW-1185">Reference proteome</keyword>
<dbReference type="AlphaFoldDB" id="A0A7K0CI10"/>
<dbReference type="Proteomes" id="UP000466345">
    <property type="component" value="Unassembled WGS sequence"/>
</dbReference>
<dbReference type="OrthoDB" id="9151199at2"/>
<protein>
    <submittedName>
        <fullName evidence="2">Uncharacterized protein</fullName>
    </submittedName>
</protein>
<sequence length="264" mass="27784">MTVLPGGQRVLHRLTLAVEVLGALTSRPVTAPVEVRREGSRRQLLAVGGGRFLLRARPGTGDRADLRITDATRQTVPRRLRIPLWAPAELEAADEVPPGPFVPAASRLLRVWLAPGTAGAPGPGFTAVRGRVARGDVPVRWPRIAARGPGGIVVGRTHGDERGEFLLPLTGPGALPPPVPSQLTVDLLVHARDLDEPSPDPLADLPLESVPRSSSPPLPADLDNPLLRGVSPPAGYVPSTAPVPTVDVAVGDLLLLPEPLQFTP</sequence>
<accession>A0A7K0CI10</accession>
<name>A0A7K0CI10_9ACTN</name>